<keyword evidence="6 12" id="KW-0862">Zinc</keyword>
<evidence type="ECO:0000256" key="1">
    <source>
        <dbReference type="ARBA" id="ARBA00004123"/>
    </source>
</evidence>
<dbReference type="InterPro" id="IPR013178">
    <property type="entry name" value="Histone_AcTrfase_Rtt109/CBP"/>
</dbReference>
<feature type="region of interest" description="Disordered" evidence="13">
    <location>
        <begin position="1"/>
        <end position="29"/>
    </location>
</feature>
<keyword evidence="7" id="KW-0156">Chromatin regulator</keyword>
<comment type="catalytic activity">
    <reaction evidence="11">
        <text>L-lysyl-[protein] + acetyl-CoA = N(6)-acetyl-L-lysyl-[protein] + CoA + H(+)</text>
        <dbReference type="Rhea" id="RHEA:45948"/>
        <dbReference type="Rhea" id="RHEA-COMP:9752"/>
        <dbReference type="Rhea" id="RHEA-COMP:10731"/>
        <dbReference type="ChEBI" id="CHEBI:15378"/>
        <dbReference type="ChEBI" id="CHEBI:29969"/>
        <dbReference type="ChEBI" id="CHEBI:57287"/>
        <dbReference type="ChEBI" id="CHEBI:57288"/>
        <dbReference type="ChEBI" id="CHEBI:61930"/>
        <dbReference type="EC" id="2.3.1.48"/>
    </reaction>
</comment>
<dbReference type="GO" id="GO:0000123">
    <property type="term" value="C:histone acetyltransferase complex"/>
    <property type="evidence" value="ECO:0007669"/>
    <property type="project" value="TreeGrafter"/>
</dbReference>
<dbReference type="GO" id="GO:0005634">
    <property type="term" value="C:nucleus"/>
    <property type="evidence" value="ECO:0007669"/>
    <property type="project" value="UniProtKB-SubCell"/>
</dbReference>
<evidence type="ECO:0000256" key="8">
    <source>
        <dbReference type="ARBA" id="ARBA00023015"/>
    </source>
</evidence>
<dbReference type="GO" id="GO:0008270">
    <property type="term" value="F:zinc ion binding"/>
    <property type="evidence" value="ECO:0007669"/>
    <property type="project" value="UniProtKB-KW"/>
</dbReference>
<keyword evidence="10" id="KW-0539">Nucleus</keyword>
<dbReference type="PANTHER" id="PTHR13808:SF1">
    <property type="entry name" value="HISTONE ACETYLTRANSFERASE"/>
    <property type="match status" value="1"/>
</dbReference>
<evidence type="ECO:0000256" key="3">
    <source>
        <dbReference type="ARBA" id="ARBA00022679"/>
    </source>
</evidence>
<feature type="zinc finger region" description="TAZ-type" evidence="12">
    <location>
        <begin position="30"/>
        <end position="117"/>
    </location>
</feature>
<evidence type="ECO:0000256" key="10">
    <source>
        <dbReference type="ARBA" id="ARBA00023242"/>
    </source>
</evidence>
<dbReference type="InterPro" id="IPR035898">
    <property type="entry name" value="TAZ_dom_sf"/>
</dbReference>
<dbReference type="Pfam" id="PF02135">
    <property type="entry name" value="zf-TAZ"/>
    <property type="match status" value="1"/>
</dbReference>
<feature type="domain" description="TAZ-type" evidence="14">
    <location>
        <begin position="30"/>
        <end position="117"/>
    </location>
</feature>
<keyword evidence="9" id="KW-0804">Transcription</keyword>
<keyword evidence="8" id="KW-0805">Transcription regulation</keyword>
<dbReference type="PANTHER" id="PTHR13808">
    <property type="entry name" value="CBP/P300-RELATED"/>
    <property type="match status" value="1"/>
</dbReference>
<keyword evidence="4 12" id="KW-0479">Metal-binding</keyword>
<accession>A0A915NKC6</accession>
<dbReference type="SUPFAM" id="SSF57933">
    <property type="entry name" value="TAZ domain"/>
    <property type="match status" value="1"/>
</dbReference>
<dbReference type="SMART" id="SM00551">
    <property type="entry name" value="ZnF_TAZ"/>
    <property type="match status" value="1"/>
</dbReference>
<evidence type="ECO:0000256" key="9">
    <source>
        <dbReference type="ARBA" id="ARBA00023163"/>
    </source>
</evidence>
<sequence>MNDSDQHNQPGSTEEQKPPKQLMGGGQPQDPEKIKLIQQQLVLLMHAHKCQQKEKLEPQNRVICFQPYCSVMKNVLDHLVKCTSGRQCQSAHCVSSRQIISHWKNCNLEYCGVCSFTYYSFKGLGACGRWIDSRRDLHVAISPYDWIPCENPKENPICNDICLRVEYKAISIKFLIKDKCLNCTETQVELARRAFQKFEKLSVGHVYNATLTYIEC</sequence>
<organism evidence="15 16">
    <name type="scientific">Meloidogyne floridensis</name>
    <dbReference type="NCBI Taxonomy" id="298350"/>
    <lineage>
        <taxon>Eukaryota</taxon>
        <taxon>Metazoa</taxon>
        <taxon>Ecdysozoa</taxon>
        <taxon>Nematoda</taxon>
        <taxon>Chromadorea</taxon>
        <taxon>Rhabditida</taxon>
        <taxon>Tylenchina</taxon>
        <taxon>Tylenchomorpha</taxon>
        <taxon>Tylenchoidea</taxon>
        <taxon>Meloidogynidae</taxon>
        <taxon>Meloidogyninae</taxon>
        <taxon>Meloidogyne</taxon>
    </lineage>
</organism>
<dbReference type="Gene3D" id="1.20.1020.10">
    <property type="entry name" value="TAZ domain"/>
    <property type="match status" value="1"/>
</dbReference>
<evidence type="ECO:0000256" key="7">
    <source>
        <dbReference type="ARBA" id="ARBA00022853"/>
    </source>
</evidence>
<evidence type="ECO:0000313" key="16">
    <source>
        <dbReference type="WBParaSite" id="scf7180000418495.g2448"/>
    </source>
</evidence>
<dbReference type="WBParaSite" id="scf7180000418495.g2448">
    <property type="protein sequence ID" value="scf7180000418495.g2448"/>
    <property type="gene ID" value="scf7180000418495.g2448"/>
</dbReference>
<evidence type="ECO:0000256" key="12">
    <source>
        <dbReference type="PROSITE-ProRule" id="PRU00203"/>
    </source>
</evidence>
<dbReference type="EC" id="2.3.1.48" evidence="2"/>
<dbReference type="PROSITE" id="PS50134">
    <property type="entry name" value="ZF_TAZ"/>
    <property type="match status" value="1"/>
</dbReference>
<dbReference type="GO" id="GO:0003713">
    <property type="term" value="F:transcription coactivator activity"/>
    <property type="evidence" value="ECO:0007669"/>
    <property type="project" value="TreeGrafter"/>
</dbReference>
<evidence type="ECO:0000256" key="4">
    <source>
        <dbReference type="ARBA" id="ARBA00022723"/>
    </source>
</evidence>
<evidence type="ECO:0000256" key="5">
    <source>
        <dbReference type="ARBA" id="ARBA00022771"/>
    </source>
</evidence>
<dbReference type="AlphaFoldDB" id="A0A915NKC6"/>
<comment type="subcellular location">
    <subcellularLocation>
        <location evidence="1">Nucleus</location>
    </subcellularLocation>
</comment>
<evidence type="ECO:0000256" key="11">
    <source>
        <dbReference type="ARBA" id="ARBA00048017"/>
    </source>
</evidence>
<dbReference type="Proteomes" id="UP000887560">
    <property type="component" value="Unplaced"/>
</dbReference>
<evidence type="ECO:0000256" key="13">
    <source>
        <dbReference type="SAM" id="MobiDB-lite"/>
    </source>
</evidence>
<evidence type="ECO:0000256" key="2">
    <source>
        <dbReference type="ARBA" id="ARBA00013184"/>
    </source>
</evidence>
<proteinExistence type="predicted"/>
<dbReference type="InterPro" id="IPR000197">
    <property type="entry name" value="Znf_TAZ"/>
</dbReference>
<evidence type="ECO:0000259" key="14">
    <source>
        <dbReference type="PROSITE" id="PS50134"/>
    </source>
</evidence>
<keyword evidence="3" id="KW-0808">Transferase</keyword>
<dbReference type="Gene3D" id="2.40.40.10">
    <property type="entry name" value="RlpA-like domain"/>
    <property type="match status" value="1"/>
</dbReference>
<dbReference type="GO" id="GO:0005667">
    <property type="term" value="C:transcription regulator complex"/>
    <property type="evidence" value="ECO:0007669"/>
    <property type="project" value="TreeGrafter"/>
</dbReference>
<evidence type="ECO:0000313" key="15">
    <source>
        <dbReference type="Proteomes" id="UP000887560"/>
    </source>
</evidence>
<reference evidence="16" key="1">
    <citation type="submission" date="2022-11" db="UniProtKB">
        <authorList>
            <consortium name="WormBaseParasite"/>
        </authorList>
    </citation>
    <scope>IDENTIFICATION</scope>
</reference>
<keyword evidence="5 12" id="KW-0863">Zinc-finger</keyword>
<dbReference type="GO" id="GO:0031490">
    <property type="term" value="F:chromatin DNA binding"/>
    <property type="evidence" value="ECO:0007669"/>
    <property type="project" value="TreeGrafter"/>
</dbReference>
<dbReference type="GO" id="GO:0004402">
    <property type="term" value="F:histone acetyltransferase activity"/>
    <property type="evidence" value="ECO:0007669"/>
    <property type="project" value="InterPro"/>
</dbReference>
<evidence type="ECO:0000256" key="6">
    <source>
        <dbReference type="ARBA" id="ARBA00022833"/>
    </source>
</evidence>
<keyword evidence="15" id="KW-1185">Reference proteome</keyword>
<dbReference type="InterPro" id="IPR036908">
    <property type="entry name" value="RlpA-like_sf"/>
</dbReference>
<name>A0A915NKC6_9BILA</name>
<protein>
    <recommendedName>
        <fullName evidence="2">histone acetyltransferase</fullName>
        <ecNumber evidence="2">2.3.1.48</ecNumber>
    </recommendedName>
</protein>
<dbReference type="GO" id="GO:0045944">
    <property type="term" value="P:positive regulation of transcription by RNA polymerase II"/>
    <property type="evidence" value="ECO:0007669"/>
    <property type="project" value="TreeGrafter"/>
</dbReference>